<feature type="domain" description="AAA+ ATPase" evidence="13">
    <location>
        <begin position="36"/>
        <end position="180"/>
    </location>
</feature>
<keyword evidence="9" id="KW-0067">ATP-binding</keyword>
<feature type="compositionally biased region" description="Low complexity" evidence="12">
    <location>
        <begin position="894"/>
        <end position="909"/>
    </location>
</feature>
<keyword evidence="10" id="KW-0239">DNA-directed DNA polymerase</keyword>
<name>A0A087E841_9BIFI</name>
<evidence type="ECO:0000256" key="4">
    <source>
        <dbReference type="ARBA" id="ARBA00022695"/>
    </source>
</evidence>
<dbReference type="Pfam" id="PF13177">
    <property type="entry name" value="DNA_pol3_delta2"/>
    <property type="match status" value="1"/>
</dbReference>
<evidence type="ECO:0000256" key="9">
    <source>
        <dbReference type="ARBA" id="ARBA00022840"/>
    </source>
</evidence>
<dbReference type="AlphaFoldDB" id="A0A087E841"/>
<evidence type="ECO:0000313" key="14">
    <source>
        <dbReference type="EMBL" id="KFJ03942.1"/>
    </source>
</evidence>
<dbReference type="STRING" id="77635.BISU_0418"/>
<dbReference type="InterPro" id="IPR050238">
    <property type="entry name" value="DNA_Rep/Repair_Clamp_Loader"/>
</dbReference>
<sequence>MALALYRRYRPDTFDGVIGQTQVTVPLSRALDEGKLTHAYLFSGPRGCGKTSSARILARCINCEKGPTSHPCGECESCKDLATGGPGSIDVVEIDAASHNGVDDARELRERATFAPARDRYKIFILDEAHMVTQQGFNALLKIVEEPPEHVMFIFATTEPEKVIGTIRSRTHHYPFRLVPTEIMGPYLQDICEKEHIGTEPGVLKLAMRSGGGSMRDTLSVLDQLMVGSVDGVITHDSAVALLGFTPDALIGEAIDAVIERDGEKLYGVVQKVVVGGFDPRRFVEDLLSRVRDLLVLTLGGERAESVLGDDSAAEDMDHLHRQAAALGLGSLSAMAETINAALSAMAGAVSPRMRLELLAARLLAGRDPETAVMAAQQDSTANMAGIASGQSAGGAAQSASRGGFAGSNRRSAQRSSSGAAPATAPALADQVNNAPAAAGTAAEAQSADSANAMASNPGERSGSMPVAEAQPTSHTGRNAPNGRNPVAAGDEAEAEAASFAQTPNTGLSTTGPSTANPSPSPALATPSAGPTAASANEATRNAPQHAAVADQTATAVQEDRRSVDERWDAAIAALPSDVREYVTRDKVVRVALASNRAGKQRISMTFDCPLSQHAFALAVSSDEAHRGHKASKVVLAAVREVFGANTMIAPTPVAANGEQVEPTARMSGERLAQVKQQIALSKAGLAAAGLAVHVGAHMPTQPKEHRTGATDGQQNADDPVHRGGREVPGEIDDRGNLGNQGESGTRGDHGSQNEPNNWERPDKQQQPGAQERPSNRSDSAQESRNAAYGTPDDGIIHEPAHAGASADPWAQPAQEPDAASVAAFADTADAAIADPAAAAHEQTAPQPPTEYDEDPWAVSPERRGPQKIQGDRKLQTQSSEQNARHDPAAVGGTEQSSAEQGSASQTGADTAKPKEARHHKQVSVPDTSDGVDPWAMPSAPAANGSTSVMSRDASGDSAGNQSRNPPGEAAGNLYDGADYAGEDSDRFAGNTTASAAGDSYDDSDPWAASQNSIQRNPIRPNLTRPNLTSRNPMPAGAPTRSDAQEAPGREQVAPEEDEYSLNDESLGSATALDLDELARLFEVKSVEDFAADDPRNPKNIQPPNKSGKHQEG</sequence>
<dbReference type="OrthoDB" id="9810148at2"/>
<evidence type="ECO:0000256" key="8">
    <source>
        <dbReference type="ARBA" id="ARBA00022833"/>
    </source>
</evidence>
<dbReference type="EC" id="2.7.7.7" evidence="2"/>
<keyword evidence="15" id="KW-1185">Reference proteome</keyword>
<dbReference type="Gene3D" id="3.40.50.300">
    <property type="entry name" value="P-loop containing nucleotide triphosphate hydrolases"/>
    <property type="match status" value="1"/>
</dbReference>
<evidence type="ECO:0000256" key="6">
    <source>
        <dbReference type="ARBA" id="ARBA00022723"/>
    </source>
</evidence>
<feature type="compositionally biased region" description="Low complexity" evidence="12">
    <location>
        <begin position="547"/>
        <end position="557"/>
    </location>
</feature>
<feature type="compositionally biased region" description="Low complexity" evidence="12">
    <location>
        <begin position="818"/>
        <end position="840"/>
    </location>
</feature>
<feature type="region of interest" description="Disordered" evidence="12">
    <location>
        <begin position="386"/>
        <end position="563"/>
    </location>
</feature>
<feature type="compositionally biased region" description="Basic and acidic residues" evidence="12">
    <location>
        <begin position="719"/>
        <end position="736"/>
    </location>
</feature>
<dbReference type="EMBL" id="JGZR01000006">
    <property type="protein sequence ID" value="KFJ03942.1"/>
    <property type="molecule type" value="Genomic_DNA"/>
</dbReference>
<evidence type="ECO:0000256" key="5">
    <source>
        <dbReference type="ARBA" id="ARBA00022705"/>
    </source>
</evidence>
<evidence type="ECO:0000256" key="12">
    <source>
        <dbReference type="SAM" id="MobiDB-lite"/>
    </source>
</evidence>
<feature type="region of interest" description="Disordered" evidence="12">
    <location>
        <begin position="701"/>
        <end position="1068"/>
    </location>
</feature>
<dbReference type="eggNOG" id="COG2812">
    <property type="taxonomic scope" value="Bacteria"/>
</dbReference>
<dbReference type="InterPro" id="IPR008921">
    <property type="entry name" value="DNA_pol3_clamp-load_cplx_C"/>
</dbReference>
<feature type="compositionally biased region" description="Basic and acidic residues" evidence="12">
    <location>
        <begin position="746"/>
        <end position="764"/>
    </location>
</feature>
<evidence type="ECO:0000259" key="13">
    <source>
        <dbReference type="SMART" id="SM00382"/>
    </source>
</evidence>
<comment type="caution">
    <text evidence="14">The sequence shown here is derived from an EMBL/GenBank/DDBJ whole genome shotgun (WGS) entry which is preliminary data.</text>
</comment>
<keyword evidence="8" id="KW-0862">Zinc</keyword>
<keyword evidence="4 14" id="KW-0548">Nucleotidyltransferase</keyword>
<dbReference type="Gene3D" id="1.20.272.10">
    <property type="match status" value="1"/>
</dbReference>
<evidence type="ECO:0000313" key="15">
    <source>
        <dbReference type="Proteomes" id="UP000029055"/>
    </source>
</evidence>
<dbReference type="GO" id="GO:0005524">
    <property type="term" value="F:ATP binding"/>
    <property type="evidence" value="ECO:0007669"/>
    <property type="project" value="UniProtKB-KW"/>
</dbReference>
<dbReference type="Pfam" id="PF12169">
    <property type="entry name" value="DNA_pol3_gamma3"/>
    <property type="match status" value="1"/>
</dbReference>
<evidence type="ECO:0000256" key="3">
    <source>
        <dbReference type="ARBA" id="ARBA00022679"/>
    </source>
</evidence>
<feature type="compositionally biased region" description="Basic and acidic residues" evidence="12">
    <location>
        <begin position="1088"/>
        <end position="1097"/>
    </location>
</feature>
<dbReference type="GO" id="GO:0046872">
    <property type="term" value="F:metal ion binding"/>
    <property type="evidence" value="ECO:0007669"/>
    <property type="project" value="UniProtKB-KW"/>
</dbReference>
<dbReference type="CDD" id="cd00009">
    <property type="entry name" value="AAA"/>
    <property type="match status" value="1"/>
</dbReference>
<dbReference type="InterPro" id="IPR045085">
    <property type="entry name" value="HLD_clamp_pol_III_gamma_tau"/>
</dbReference>
<dbReference type="Pfam" id="PF22608">
    <property type="entry name" value="DNAX_ATPase_lid"/>
    <property type="match status" value="1"/>
</dbReference>
<feature type="compositionally biased region" description="Basic and acidic residues" evidence="12">
    <location>
        <begin position="861"/>
        <end position="875"/>
    </location>
</feature>
<dbReference type="InterPro" id="IPR027417">
    <property type="entry name" value="P-loop_NTPase"/>
</dbReference>
<evidence type="ECO:0000256" key="1">
    <source>
        <dbReference type="ARBA" id="ARBA00006360"/>
    </source>
</evidence>
<comment type="catalytic activity">
    <reaction evidence="11">
        <text>DNA(n) + a 2'-deoxyribonucleoside 5'-triphosphate = DNA(n+1) + diphosphate</text>
        <dbReference type="Rhea" id="RHEA:22508"/>
        <dbReference type="Rhea" id="RHEA-COMP:17339"/>
        <dbReference type="Rhea" id="RHEA-COMP:17340"/>
        <dbReference type="ChEBI" id="CHEBI:33019"/>
        <dbReference type="ChEBI" id="CHEBI:61560"/>
        <dbReference type="ChEBI" id="CHEBI:173112"/>
        <dbReference type="EC" id="2.7.7.7"/>
    </reaction>
</comment>
<organism evidence="14 15">
    <name type="scientific">Bifidobacterium subtile</name>
    <dbReference type="NCBI Taxonomy" id="77635"/>
    <lineage>
        <taxon>Bacteria</taxon>
        <taxon>Bacillati</taxon>
        <taxon>Actinomycetota</taxon>
        <taxon>Actinomycetes</taxon>
        <taxon>Bifidobacteriales</taxon>
        <taxon>Bifidobacteriaceae</taxon>
        <taxon>Bifidobacterium</taxon>
    </lineage>
</organism>
<dbReference type="PANTHER" id="PTHR11669:SF0">
    <property type="entry name" value="PROTEIN STICHEL-LIKE 2"/>
    <property type="match status" value="1"/>
</dbReference>
<gene>
    <name evidence="14" type="ORF">BISU_0418</name>
</gene>
<dbReference type="InterPro" id="IPR022754">
    <property type="entry name" value="DNA_pol_III_gamma-3"/>
</dbReference>
<dbReference type="RefSeq" id="WP_024463254.1">
    <property type="nucleotide sequence ID" value="NZ_CP062939.1"/>
</dbReference>
<dbReference type="InterPro" id="IPR012763">
    <property type="entry name" value="DNA_pol_III_sug/sutau_N"/>
</dbReference>
<dbReference type="GO" id="GO:0003677">
    <property type="term" value="F:DNA binding"/>
    <property type="evidence" value="ECO:0007669"/>
    <property type="project" value="InterPro"/>
</dbReference>
<dbReference type="SUPFAM" id="SSF48019">
    <property type="entry name" value="post-AAA+ oligomerization domain-like"/>
    <property type="match status" value="1"/>
</dbReference>
<dbReference type="InterPro" id="IPR003593">
    <property type="entry name" value="AAA+_ATPase"/>
</dbReference>
<dbReference type="FunFam" id="3.40.50.300:FF:000014">
    <property type="entry name" value="DNA polymerase III subunit gamma/tau"/>
    <property type="match status" value="1"/>
</dbReference>
<evidence type="ECO:0000256" key="7">
    <source>
        <dbReference type="ARBA" id="ARBA00022741"/>
    </source>
</evidence>
<evidence type="ECO:0000256" key="11">
    <source>
        <dbReference type="ARBA" id="ARBA00049244"/>
    </source>
</evidence>
<feature type="compositionally biased region" description="Low complexity" evidence="12">
    <location>
        <begin position="386"/>
        <end position="457"/>
    </location>
</feature>
<dbReference type="GO" id="GO:0006261">
    <property type="term" value="P:DNA-templated DNA replication"/>
    <property type="evidence" value="ECO:0007669"/>
    <property type="project" value="TreeGrafter"/>
</dbReference>
<keyword evidence="7" id="KW-0547">Nucleotide-binding</keyword>
<feature type="compositionally biased region" description="Low complexity" evidence="12">
    <location>
        <begin position="509"/>
        <end position="537"/>
    </location>
</feature>
<keyword evidence="3 14" id="KW-0808">Transferase</keyword>
<dbReference type="SUPFAM" id="SSF52540">
    <property type="entry name" value="P-loop containing nucleoside triphosphate hydrolases"/>
    <property type="match status" value="1"/>
</dbReference>
<dbReference type="NCBIfam" id="NF005846">
    <property type="entry name" value="PRK07764.1-6"/>
    <property type="match status" value="1"/>
</dbReference>
<dbReference type="Gene3D" id="1.10.8.60">
    <property type="match status" value="1"/>
</dbReference>
<protein>
    <recommendedName>
        <fullName evidence="2">DNA-directed DNA polymerase</fullName>
        <ecNumber evidence="2">2.7.7.7</ecNumber>
    </recommendedName>
</protein>
<dbReference type="PANTHER" id="PTHR11669">
    <property type="entry name" value="REPLICATION FACTOR C / DNA POLYMERASE III GAMMA-TAU SUBUNIT"/>
    <property type="match status" value="1"/>
</dbReference>
<keyword evidence="6" id="KW-0479">Metal-binding</keyword>
<evidence type="ECO:0000256" key="2">
    <source>
        <dbReference type="ARBA" id="ARBA00012417"/>
    </source>
</evidence>
<proteinExistence type="inferred from homology"/>
<keyword evidence="5" id="KW-0235">DNA replication</keyword>
<reference evidence="14 15" key="1">
    <citation type="submission" date="2014-03" db="EMBL/GenBank/DDBJ databases">
        <title>Genomics of Bifidobacteria.</title>
        <authorList>
            <person name="Ventura M."/>
            <person name="Milani C."/>
            <person name="Lugli G.A."/>
        </authorList>
    </citation>
    <scope>NUCLEOTIDE SEQUENCE [LARGE SCALE GENOMIC DNA]</scope>
    <source>
        <strain evidence="14 15">LMG 11597</strain>
    </source>
</reference>
<dbReference type="SMART" id="SM00382">
    <property type="entry name" value="AAA"/>
    <property type="match status" value="1"/>
</dbReference>
<evidence type="ECO:0000256" key="10">
    <source>
        <dbReference type="ARBA" id="ARBA00022932"/>
    </source>
</evidence>
<dbReference type="NCBIfam" id="TIGR02397">
    <property type="entry name" value="dnaX_nterm"/>
    <property type="match status" value="1"/>
</dbReference>
<accession>A0A087E841</accession>
<dbReference type="Proteomes" id="UP000029055">
    <property type="component" value="Unassembled WGS sequence"/>
</dbReference>
<dbReference type="CDD" id="cd18137">
    <property type="entry name" value="HLD_clamp_pol_III_gamma_tau"/>
    <property type="match status" value="1"/>
</dbReference>
<feature type="region of interest" description="Disordered" evidence="12">
    <location>
        <begin position="1088"/>
        <end position="1113"/>
    </location>
</feature>
<comment type="similarity">
    <text evidence="1">Belongs to the DnaX/STICHEL family.</text>
</comment>
<dbReference type="GO" id="GO:0003887">
    <property type="term" value="F:DNA-directed DNA polymerase activity"/>
    <property type="evidence" value="ECO:0007669"/>
    <property type="project" value="UniProtKB-KW"/>
</dbReference>
<dbReference type="GO" id="GO:0009360">
    <property type="term" value="C:DNA polymerase III complex"/>
    <property type="evidence" value="ECO:0007669"/>
    <property type="project" value="InterPro"/>
</dbReference>